<dbReference type="Gene3D" id="3.40.50.300">
    <property type="entry name" value="P-loop containing nucleotide triphosphate hydrolases"/>
    <property type="match status" value="2"/>
</dbReference>
<organism evidence="8 9">
    <name type="scientific">Raphidocelis subcapitata</name>
    <dbReference type="NCBI Taxonomy" id="307507"/>
    <lineage>
        <taxon>Eukaryota</taxon>
        <taxon>Viridiplantae</taxon>
        <taxon>Chlorophyta</taxon>
        <taxon>core chlorophytes</taxon>
        <taxon>Chlorophyceae</taxon>
        <taxon>CS clade</taxon>
        <taxon>Sphaeropleales</taxon>
        <taxon>Selenastraceae</taxon>
        <taxon>Raphidocelis</taxon>
    </lineage>
</organism>
<feature type="compositionally biased region" description="Basic and acidic residues" evidence="6">
    <location>
        <begin position="485"/>
        <end position="497"/>
    </location>
</feature>
<feature type="region of interest" description="Disordered" evidence="6">
    <location>
        <begin position="1"/>
        <end position="64"/>
    </location>
</feature>
<evidence type="ECO:0000313" key="9">
    <source>
        <dbReference type="Proteomes" id="UP000247498"/>
    </source>
</evidence>
<keyword evidence="3" id="KW-0143">Chaperone</keyword>
<evidence type="ECO:0000313" key="8">
    <source>
        <dbReference type="EMBL" id="GBF99676.1"/>
    </source>
</evidence>
<proteinExistence type="inferred from homology"/>
<keyword evidence="1" id="KW-0547">Nucleotide-binding</keyword>
<dbReference type="GO" id="GO:0000166">
    <property type="term" value="F:nucleotide binding"/>
    <property type="evidence" value="ECO:0007669"/>
    <property type="project" value="UniProtKB-KW"/>
</dbReference>
<protein>
    <recommendedName>
        <fullName evidence="7">CobW C-terminal domain-containing protein</fullName>
    </recommendedName>
</protein>
<dbReference type="InterPro" id="IPR003495">
    <property type="entry name" value="CobW/HypB/UreG_nucleotide-bd"/>
</dbReference>
<evidence type="ECO:0000256" key="3">
    <source>
        <dbReference type="ARBA" id="ARBA00023186"/>
    </source>
</evidence>
<dbReference type="OrthoDB" id="272672at2759"/>
<dbReference type="InterPro" id="IPR027417">
    <property type="entry name" value="P-loop_NTPase"/>
</dbReference>
<evidence type="ECO:0000256" key="6">
    <source>
        <dbReference type="SAM" id="MobiDB-lite"/>
    </source>
</evidence>
<dbReference type="CDD" id="cd03112">
    <property type="entry name" value="CobW-like"/>
    <property type="match status" value="1"/>
</dbReference>
<dbReference type="Pfam" id="PF07683">
    <property type="entry name" value="CobW_C"/>
    <property type="match status" value="1"/>
</dbReference>
<sequence length="639" mass="66865">MKAPAATRSSRRRDSTQAATSPAGKPPPPPAPAGKKSKRGQAAAGSGKASKRAKAAAGGGMAQGGDSALAGAADAMAGRAGAPKAACSDGRLPVTLLSGFLGSGKTTLLKRILENTRGMRVAVIVNDMAELNIDAALVAGRRLVQQKEALVQLQNGCICCTLRGDLLQEVAALAAGGAFDYLVIESSGISEPMQVAETFALDIDDAARAELAGRGLTLPAAPAARAASDDAAAQADNRKKKAVPAAKKAIGAPAAVGAADDGAEGEGGGATAAASAAAAAAPEPLRSLSQLARLDTCVTVVDGASFFDDLQSIEELADRYGKSAVPEGDDRSLAALLVEQVEFANVVILNKADLLATKPKEERERLRRVLRRLNPTAALVEATRCDVDLGLVLNTGRFDLEKAAESPGWLLSLREAHTPETEEYGISSFVYRARRPFHPARLYRNFLKPYFLTRLTLDAAPDGEDDGDDGGSDGDAGSDSSSDSGSDRDGGVGERESLECYEEKRRACVEAVRRDLGGLVRSKGFFWVATQHDWMLEWSHAGVLLAVSRLAPWFAALPEDEWPEDPEARAKIAADFDASAPRAAVGDRRQEIVFIGQGLDARALAAALDGCLATDEEVVAAAEGRLEDPLFGEDEEEED</sequence>
<dbReference type="InterPro" id="IPR011629">
    <property type="entry name" value="CobW-like_C"/>
</dbReference>
<reference evidence="8 9" key="1">
    <citation type="journal article" date="2018" name="Sci. Rep.">
        <title>Raphidocelis subcapitata (=Pseudokirchneriella subcapitata) provides an insight into genome evolution and environmental adaptations in the Sphaeropleales.</title>
        <authorList>
            <person name="Suzuki S."/>
            <person name="Yamaguchi H."/>
            <person name="Nakajima N."/>
            <person name="Kawachi M."/>
        </authorList>
    </citation>
    <scope>NUCLEOTIDE SEQUENCE [LARGE SCALE GENOMIC DNA]</scope>
    <source>
        <strain evidence="8 9">NIES-35</strain>
    </source>
</reference>
<accession>A0A2V0PIY4</accession>
<dbReference type="InParanoid" id="A0A2V0PIY4"/>
<evidence type="ECO:0000256" key="1">
    <source>
        <dbReference type="ARBA" id="ARBA00022741"/>
    </source>
</evidence>
<gene>
    <name evidence="8" type="ORF">Rsub_12370</name>
</gene>
<feature type="region of interest" description="Disordered" evidence="6">
    <location>
        <begin position="461"/>
        <end position="497"/>
    </location>
</feature>
<dbReference type="SMART" id="SM00833">
    <property type="entry name" value="CobW_C"/>
    <property type="match status" value="1"/>
</dbReference>
<feature type="compositionally biased region" description="Low complexity" evidence="6">
    <location>
        <begin position="475"/>
        <end position="484"/>
    </location>
</feature>
<dbReference type="AlphaFoldDB" id="A0A2V0PIY4"/>
<dbReference type="SUPFAM" id="SSF90002">
    <property type="entry name" value="Hypothetical protein YjiA, C-terminal domain"/>
    <property type="match status" value="1"/>
</dbReference>
<comment type="catalytic activity">
    <reaction evidence="5">
        <text>GTP + H2O = GDP + phosphate + H(+)</text>
        <dbReference type="Rhea" id="RHEA:19669"/>
        <dbReference type="ChEBI" id="CHEBI:15377"/>
        <dbReference type="ChEBI" id="CHEBI:15378"/>
        <dbReference type="ChEBI" id="CHEBI:37565"/>
        <dbReference type="ChEBI" id="CHEBI:43474"/>
        <dbReference type="ChEBI" id="CHEBI:58189"/>
    </reaction>
    <physiologicalReaction direction="left-to-right" evidence="5">
        <dbReference type="Rhea" id="RHEA:19670"/>
    </physiologicalReaction>
</comment>
<dbReference type="STRING" id="307507.A0A2V0PIY4"/>
<dbReference type="Proteomes" id="UP000247498">
    <property type="component" value="Unassembled WGS sequence"/>
</dbReference>
<feature type="compositionally biased region" description="Acidic residues" evidence="6">
    <location>
        <begin position="461"/>
        <end position="472"/>
    </location>
</feature>
<keyword evidence="2" id="KW-0378">Hydrolase</keyword>
<dbReference type="InterPro" id="IPR051927">
    <property type="entry name" value="Zn_Chap_cDPG_Synth"/>
</dbReference>
<dbReference type="PANTHER" id="PTHR43603">
    <property type="entry name" value="COBW DOMAIN-CONTAINING PROTEIN DDB_G0274527"/>
    <property type="match status" value="1"/>
</dbReference>
<evidence type="ECO:0000259" key="7">
    <source>
        <dbReference type="SMART" id="SM00833"/>
    </source>
</evidence>
<dbReference type="Gene3D" id="3.30.1220.10">
    <property type="entry name" value="CobW-like, C-terminal domain"/>
    <property type="match status" value="1"/>
</dbReference>
<dbReference type="EMBL" id="BDRX01000168">
    <property type="protein sequence ID" value="GBF99676.1"/>
    <property type="molecule type" value="Genomic_DNA"/>
</dbReference>
<keyword evidence="9" id="KW-1185">Reference proteome</keyword>
<dbReference type="PANTHER" id="PTHR43603:SF1">
    <property type="entry name" value="ZINC-REGULATED GTPASE METALLOPROTEIN ACTIVATOR 1"/>
    <property type="match status" value="1"/>
</dbReference>
<dbReference type="InterPro" id="IPR036627">
    <property type="entry name" value="CobW-likC_sf"/>
</dbReference>
<evidence type="ECO:0000256" key="2">
    <source>
        <dbReference type="ARBA" id="ARBA00022801"/>
    </source>
</evidence>
<evidence type="ECO:0000256" key="5">
    <source>
        <dbReference type="ARBA" id="ARBA00049117"/>
    </source>
</evidence>
<comment type="caution">
    <text evidence="8">The sequence shown here is derived from an EMBL/GenBank/DDBJ whole genome shotgun (WGS) entry which is preliminary data.</text>
</comment>
<evidence type="ECO:0000256" key="4">
    <source>
        <dbReference type="ARBA" id="ARBA00034320"/>
    </source>
</evidence>
<feature type="domain" description="CobW C-terminal" evidence="7">
    <location>
        <begin position="426"/>
        <end position="612"/>
    </location>
</feature>
<comment type="similarity">
    <text evidence="4">Belongs to the SIMIBI class G3E GTPase family. ZNG1 subfamily.</text>
</comment>
<name>A0A2V0PIY4_9CHLO</name>
<dbReference type="Pfam" id="PF02492">
    <property type="entry name" value="cobW"/>
    <property type="match status" value="2"/>
</dbReference>
<dbReference type="GO" id="GO:0016787">
    <property type="term" value="F:hydrolase activity"/>
    <property type="evidence" value="ECO:0007669"/>
    <property type="project" value="UniProtKB-KW"/>
</dbReference>
<dbReference type="SUPFAM" id="SSF52540">
    <property type="entry name" value="P-loop containing nucleoside triphosphate hydrolases"/>
    <property type="match status" value="1"/>
</dbReference>